<feature type="domain" description="USP" evidence="1">
    <location>
        <begin position="153"/>
        <end position="437"/>
    </location>
</feature>
<dbReference type="PANTHER" id="PTHR24006">
    <property type="entry name" value="UBIQUITIN CARBOXYL-TERMINAL HYDROLASE"/>
    <property type="match status" value="1"/>
</dbReference>
<reference evidence="2 3" key="1">
    <citation type="submission" date="2024-04" db="EMBL/GenBank/DDBJ databases">
        <title>Tritrichomonas musculus Genome.</title>
        <authorList>
            <person name="Alves-Ferreira E."/>
            <person name="Grigg M."/>
            <person name="Lorenzi H."/>
            <person name="Galac M."/>
        </authorList>
    </citation>
    <scope>NUCLEOTIDE SEQUENCE [LARGE SCALE GENOMIC DNA]</scope>
    <source>
        <strain evidence="2 3">EAF2021</strain>
    </source>
</reference>
<accession>A0ABR2LAC2</accession>
<dbReference type="Proteomes" id="UP001470230">
    <property type="component" value="Unassembled WGS sequence"/>
</dbReference>
<dbReference type="Pfam" id="PF00443">
    <property type="entry name" value="UCH"/>
    <property type="match status" value="1"/>
</dbReference>
<dbReference type="SUPFAM" id="SSF54001">
    <property type="entry name" value="Cysteine proteinases"/>
    <property type="match status" value="1"/>
</dbReference>
<dbReference type="EMBL" id="JAPFFF010000001">
    <property type="protein sequence ID" value="KAK8900313.1"/>
    <property type="molecule type" value="Genomic_DNA"/>
</dbReference>
<organism evidence="2 3">
    <name type="scientific">Tritrichomonas musculus</name>
    <dbReference type="NCBI Taxonomy" id="1915356"/>
    <lineage>
        <taxon>Eukaryota</taxon>
        <taxon>Metamonada</taxon>
        <taxon>Parabasalia</taxon>
        <taxon>Tritrichomonadida</taxon>
        <taxon>Tritrichomonadidae</taxon>
        <taxon>Tritrichomonas</taxon>
    </lineage>
</organism>
<dbReference type="PROSITE" id="PS50235">
    <property type="entry name" value="USP_3"/>
    <property type="match status" value="1"/>
</dbReference>
<dbReference type="InterPro" id="IPR028889">
    <property type="entry name" value="USP"/>
</dbReference>
<gene>
    <name evidence="2" type="ORF">M9Y10_002636</name>
</gene>
<dbReference type="InterPro" id="IPR001394">
    <property type="entry name" value="Peptidase_C19_UCH"/>
</dbReference>
<dbReference type="Gene3D" id="3.90.70.10">
    <property type="entry name" value="Cysteine proteinases"/>
    <property type="match status" value="1"/>
</dbReference>
<evidence type="ECO:0000313" key="2">
    <source>
        <dbReference type="EMBL" id="KAK8900313.1"/>
    </source>
</evidence>
<evidence type="ECO:0000259" key="1">
    <source>
        <dbReference type="PROSITE" id="PS50235"/>
    </source>
</evidence>
<evidence type="ECO:0000313" key="3">
    <source>
        <dbReference type="Proteomes" id="UP001470230"/>
    </source>
</evidence>
<proteinExistence type="predicted"/>
<protein>
    <recommendedName>
        <fullName evidence="1">USP domain-containing protein</fullName>
    </recommendedName>
</protein>
<sequence length="441" mass="50826">MNPQKKETKSFTDKSAEYFKKFINSTTEKSTFIQVQRLIWEKSLFPNRFPPCSVFLCSLCNCKSRDLSFCLQCGRSFCGNHFSDHHCSPGFGVDILTRQLFILIPNLGRRFIFNSIIDLMLVSAKLSVIDGIPIQSNLGLYKDTIIETRRAPMPLQNLGNTCWLNSLLQCLAVNPLLQKWFLSGSINITKIDCAEAAVHKHLTRLFLSQNGQRCFSLPDFLFSIWTLFPSYAKQDQFDSHEFFMPFREKLDAYYQSHFEISVFNTIFSWQFKVIESCESCEDTRTYITPSSDLLLRIYKCSSLNEAIAEYLLGASPRQCSNCNRPCKCQSFFNTLPPTLTIYFVREKSMDKGQTLMQLSEDLSLDDYVDIDKKTELGEAKYTLIGLVERPGLGDFGHEYAYVKKFGHWFKCDDNNVSKIDKSEILRAEASLLFYVRKGFFV</sequence>
<comment type="caution">
    <text evidence="2">The sequence shown here is derived from an EMBL/GenBank/DDBJ whole genome shotgun (WGS) entry which is preliminary data.</text>
</comment>
<dbReference type="InterPro" id="IPR038765">
    <property type="entry name" value="Papain-like_cys_pep_sf"/>
</dbReference>
<name>A0ABR2LAC2_9EUKA</name>
<keyword evidence="3" id="KW-1185">Reference proteome</keyword>
<dbReference type="InterPro" id="IPR050164">
    <property type="entry name" value="Peptidase_C19"/>
</dbReference>